<evidence type="ECO:0000256" key="7">
    <source>
        <dbReference type="PROSITE-ProRule" id="PRU01240"/>
    </source>
</evidence>
<dbReference type="Pfam" id="PF05922">
    <property type="entry name" value="Inhibitor_I9"/>
    <property type="match status" value="1"/>
</dbReference>
<dbReference type="PROSITE" id="PS51892">
    <property type="entry name" value="SUBTILASE"/>
    <property type="match status" value="1"/>
</dbReference>
<name>A0ABD2SEY6_9SOLN</name>
<feature type="domain" description="Inhibitor I9" evidence="9">
    <location>
        <begin position="56"/>
        <end position="134"/>
    </location>
</feature>
<keyword evidence="2" id="KW-0645">Protease</keyword>
<dbReference type="FunFam" id="3.30.70.80:FF:000002">
    <property type="entry name" value="Subtilisin-like protease SBT5.3"/>
    <property type="match status" value="1"/>
</dbReference>
<dbReference type="PANTHER" id="PTHR10795">
    <property type="entry name" value="PROPROTEIN CONVERTASE SUBTILISIN/KEXIN"/>
    <property type="match status" value="1"/>
</dbReference>
<dbReference type="InterPro" id="IPR036852">
    <property type="entry name" value="Peptidase_S8/S53_dom_sf"/>
</dbReference>
<keyword evidence="3" id="KW-0732">Signal</keyword>
<dbReference type="Gene3D" id="3.30.70.80">
    <property type="entry name" value="Peptidase S8 propeptide/proteinase inhibitor I9"/>
    <property type="match status" value="1"/>
</dbReference>
<comment type="similarity">
    <text evidence="1 7">Belongs to the peptidase S8 family.</text>
</comment>
<organism evidence="10 11">
    <name type="scientific">Solanum stoloniferum</name>
    <dbReference type="NCBI Taxonomy" id="62892"/>
    <lineage>
        <taxon>Eukaryota</taxon>
        <taxon>Viridiplantae</taxon>
        <taxon>Streptophyta</taxon>
        <taxon>Embryophyta</taxon>
        <taxon>Tracheophyta</taxon>
        <taxon>Spermatophyta</taxon>
        <taxon>Magnoliopsida</taxon>
        <taxon>eudicotyledons</taxon>
        <taxon>Gunneridae</taxon>
        <taxon>Pentapetalae</taxon>
        <taxon>asterids</taxon>
        <taxon>lamiids</taxon>
        <taxon>Solanales</taxon>
        <taxon>Solanaceae</taxon>
        <taxon>Solanoideae</taxon>
        <taxon>Solaneae</taxon>
        <taxon>Solanum</taxon>
    </lineage>
</organism>
<dbReference type="InterPro" id="IPR034197">
    <property type="entry name" value="Peptidases_S8_3"/>
</dbReference>
<dbReference type="Proteomes" id="UP001627284">
    <property type="component" value="Unassembled WGS sequence"/>
</dbReference>
<dbReference type="InterPro" id="IPR010259">
    <property type="entry name" value="S8pro/Inhibitor_I9"/>
</dbReference>
<evidence type="ECO:0000313" key="11">
    <source>
        <dbReference type="Proteomes" id="UP001627284"/>
    </source>
</evidence>
<evidence type="ECO:0000256" key="1">
    <source>
        <dbReference type="ARBA" id="ARBA00011073"/>
    </source>
</evidence>
<accession>A0ABD2SEY6</accession>
<dbReference type="Gene3D" id="3.50.30.30">
    <property type="match status" value="1"/>
</dbReference>
<dbReference type="EMBL" id="JBJKTR010000015">
    <property type="protein sequence ID" value="KAL3342372.1"/>
    <property type="molecule type" value="Genomic_DNA"/>
</dbReference>
<evidence type="ECO:0000256" key="6">
    <source>
        <dbReference type="ARBA" id="ARBA00023180"/>
    </source>
</evidence>
<dbReference type="AlphaFoldDB" id="A0ABD2SEY6"/>
<gene>
    <name evidence="10" type="ORF">AABB24_026407</name>
</gene>
<evidence type="ECO:0000256" key="4">
    <source>
        <dbReference type="ARBA" id="ARBA00022801"/>
    </source>
</evidence>
<dbReference type="PROSITE" id="PS00136">
    <property type="entry name" value="SUBTILASE_ASP"/>
    <property type="match status" value="1"/>
</dbReference>
<feature type="domain" description="Peptidase S8/S53" evidence="8">
    <location>
        <begin position="160"/>
        <end position="375"/>
    </location>
</feature>
<dbReference type="GO" id="GO:0006508">
    <property type="term" value="P:proteolysis"/>
    <property type="evidence" value="ECO:0007669"/>
    <property type="project" value="UniProtKB-KW"/>
</dbReference>
<dbReference type="Gene3D" id="3.40.50.200">
    <property type="entry name" value="Peptidase S8/S53 domain"/>
    <property type="match status" value="1"/>
</dbReference>
<dbReference type="InterPro" id="IPR045051">
    <property type="entry name" value="SBT"/>
</dbReference>
<keyword evidence="6" id="KW-0325">Glycoprotein</keyword>
<keyword evidence="5" id="KW-0720">Serine protease</keyword>
<comment type="caution">
    <text evidence="10">The sequence shown here is derived from an EMBL/GenBank/DDBJ whole genome shotgun (WGS) entry which is preliminary data.</text>
</comment>
<dbReference type="InterPro" id="IPR000209">
    <property type="entry name" value="Peptidase_S8/S53_dom"/>
</dbReference>
<evidence type="ECO:0000256" key="3">
    <source>
        <dbReference type="ARBA" id="ARBA00022729"/>
    </source>
</evidence>
<evidence type="ECO:0000259" key="9">
    <source>
        <dbReference type="Pfam" id="PF05922"/>
    </source>
</evidence>
<proteinExistence type="inferred from homology"/>
<dbReference type="SUPFAM" id="SSF52743">
    <property type="entry name" value="Subtilisin-like"/>
    <property type="match status" value="1"/>
</dbReference>
<dbReference type="PRINTS" id="PR00723">
    <property type="entry name" value="SUBTILISIN"/>
</dbReference>
<sequence>MDINLQQLCLCLTSPIYHKMSIGHFLPYKLAFTVLLLFLNLSDFLGIQENAKSKAHIVYLGRRQHDDIELTTSAHHQILSSVLGSQEAARDSIIYSYKHGFSDFAARLTKSQAIKIAELPDVVHVIPNHLYKLHTTRSWYYLGLSTASPPTNLLHEANMGDGVIIGVLDTGIWPDSEAFNDKGLGPIHSKWKGHCQSGTDFDPAKACNKKLIGAKYFLKGFEAELGKPFLKNEFESPMDENGHGTHTSSTAAGSFAPNASYHGLAYGTVRGGAPKARIVMYKVCWDNGVCNSADIIKGIDEAINDGVDVLSISIGLTTPQYVDVDMLNGIAFASYHAIGRGITVVCSGGNEGPIAQTVDDTSPWIITVAASSIDRSFPTLITLGNNRTFIGQSLYTGKETNFINIVYPERKWYVPS</sequence>
<evidence type="ECO:0000256" key="5">
    <source>
        <dbReference type="ARBA" id="ARBA00022825"/>
    </source>
</evidence>
<dbReference type="CDD" id="cd04852">
    <property type="entry name" value="Peptidases_S8_3"/>
    <property type="match status" value="1"/>
</dbReference>
<evidence type="ECO:0000259" key="8">
    <source>
        <dbReference type="Pfam" id="PF00082"/>
    </source>
</evidence>
<keyword evidence="4" id="KW-0378">Hydrolase</keyword>
<evidence type="ECO:0000313" key="10">
    <source>
        <dbReference type="EMBL" id="KAL3342372.1"/>
    </source>
</evidence>
<dbReference type="InterPro" id="IPR023827">
    <property type="entry name" value="Peptidase_S8_Asp-AS"/>
</dbReference>
<dbReference type="Pfam" id="PF00082">
    <property type="entry name" value="Peptidase_S8"/>
    <property type="match status" value="1"/>
</dbReference>
<evidence type="ECO:0000256" key="2">
    <source>
        <dbReference type="ARBA" id="ARBA00022670"/>
    </source>
</evidence>
<dbReference type="InterPro" id="IPR037045">
    <property type="entry name" value="S8pro/Inhibitor_I9_sf"/>
</dbReference>
<keyword evidence="11" id="KW-1185">Reference proteome</keyword>
<comment type="caution">
    <text evidence="7">Lacks conserved residue(s) required for the propagation of feature annotation.</text>
</comment>
<evidence type="ECO:0008006" key="12">
    <source>
        <dbReference type="Google" id="ProtNLM"/>
    </source>
</evidence>
<dbReference type="InterPro" id="IPR015500">
    <property type="entry name" value="Peptidase_S8_subtilisin-rel"/>
</dbReference>
<reference evidence="10 11" key="1">
    <citation type="submission" date="2024-05" db="EMBL/GenBank/DDBJ databases">
        <title>De novo assembly of an allotetraploid wild potato.</title>
        <authorList>
            <person name="Hosaka A.J."/>
        </authorList>
    </citation>
    <scope>NUCLEOTIDE SEQUENCE [LARGE SCALE GENOMIC DNA]</scope>
    <source>
        <tissue evidence="10">Young leaves</tissue>
    </source>
</reference>
<dbReference type="GO" id="GO:0008236">
    <property type="term" value="F:serine-type peptidase activity"/>
    <property type="evidence" value="ECO:0007669"/>
    <property type="project" value="UniProtKB-KW"/>
</dbReference>
<protein>
    <recommendedName>
        <fullName evidence="12">Cucumisin</fullName>
    </recommendedName>
</protein>